<dbReference type="GO" id="GO:0052855">
    <property type="term" value="F:ADP-dependent NAD(P)H-hydrate dehydratase activity"/>
    <property type="evidence" value="ECO:0007669"/>
    <property type="project" value="TreeGrafter"/>
</dbReference>
<comment type="caution">
    <text evidence="7">The sequence shown here is derived from an EMBL/GenBank/DDBJ whole genome shotgun (WGS) entry which is preliminary data.</text>
</comment>
<dbReference type="EMBL" id="VSSQ01030862">
    <property type="protein sequence ID" value="MPM81546.1"/>
    <property type="molecule type" value="Genomic_DNA"/>
</dbReference>
<dbReference type="PROSITE" id="PS51383">
    <property type="entry name" value="YJEF_C_3"/>
    <property type="match status" value="1"/>
</dbReference>
<dbReference type="HAMAP" id="MF_01965">
    <property type="entry name" value="NADHX_dehydratase"/>
    <property type="match status" value="1"/>
</dbReference>
<protein>
    <submittedName>
        <fullName evidence="7">Bifunctional NAD(P)H-hydrate repair enzyme Nnr</fullName>
    </submittedName>
</protein>
<evidence type="ECO:0000256" key="5">
    <source>
        <dbReference type="ARBA" id="ARBA00023239"/>
    </source>
</evidence>
<sequence length="281" mass="29446">MSEPVVTTAELVRRALPPRPRDAHKGSFGRVYILGGCVGYTGAPVLAARAAVRTGSGLVHLGVPAEIWPVVAVKCDEAMPAPLPQDPEELLERIAPCDALLVGPGLGLAPRTRELILLVARRAQCPLILDADGINAVAGHIDVLDGRAGRLTVLTPHEGELARLLGRPPRQGNRTAEAAEFARAHGCVLVRKGRGTVTAFPDGEIYVNQTGNPGMAKGGSGDVLAGMVLSLLGQGIPPKEAVPAAVWLHGRAGDLCAEEKGEYGMTPTDMIERIPYAIKTV</sequence>
<dbReference type="CDD" id="cd01171">
    <property type="entry name" value="YXKO-related"/>
    <property type="match status" value="1"/>
</dbReference>
<dbReference type="GO" id="GO:0005524">
    <property type="term" value="F:ATP binding"/>
    <property type="evidence" value="ECO:0007669"/>
    <property type="project" value="UniProtKB-KW"/>
</dbReference>
<dbReference type="GO" id="GO:0052856">
    <property type="term" value="F:NAD(P)HX epimerase activity"/>
    <property type="evidence" value="ECO:0007669"/>
    <property type="project" value="TreeGrafter"/>
</dbReference>
<evidence type="ECO:0000256" key="1">
    <source>
        <dbReference type="ARBA" id="ARBA00022741"/>
    </source>
</evidence>
<dbReference type="PANTHER" id="PTHR12592">
    <property type="entry name" value="ATP-DEPENDENT (S)-NAD(P)H-HYDRATE DEHYDRATASE FAMILY MEMBER"/>
    <property type="match status" value="1"/>
</dbReference>
<accession>A0A645CWP0</accession>
<organism evidence="7">
    <name type="scientific">bioreactor metagenome</name>
    <dbReference type="NCBI Taxonomy" id="1076179"/>
    <lineage>
        <taxon>unclassified sequences</taxon>
        <taxon>metagenomes</taxon>
        <taxon>ecological metagenomes</taxon>
    </lineage>
</organism>
<dbReference type="SUPFAM" id="SSF53613">
    <property type="entry name" value="Ribokinase-like"/>
    <property type="match status" value="1"/>
</dbReference>
<name>A0A645CWP0_9ZZZZ</name>
<keyword evidence="3" id="KW-0521">NADP</keyword>
<evidence type="ECO:0000256" key="2">
    <source>
        <dbReference type="ARBA" id="ARBA00022840"/>
    </source>
</evidence>
<evidence type="ECO:0000256" key="3">
    <source>
        <dbReference type="ARBA" id="ARBA00022857"/>
    </source>
</evidence>
<evidence type="ECO:0000313" key="7">
    <source>
        <dbReference type="EMBL" id="MPM81546.1"/>
    </source>
</evidence>
<evidence type="ECO:0000256" key="4">
    <source>
        <dbReference type="ARBA" id="ARBA00023027"/>
    </source>
</evidence>
<proteinExistence type="inferred from homology"/>
<dbReference type="Gene3D" id="3.40.1190.20">
    <property type="match status" value="1"/>
</dbReference>
<dbReference type="Pfam" id="PF01256">
    <property type="entry name" value="Carb_kinase"/>
    <property type="match status" value="1"/>
</dbReference>
<dbReference type="InterPro" id="IPR017953">
    <property type="entry name" value="Carbohydrate_kinase_pred_CS"/>
</dbReference>
<dbReference type="InterPro" id="IPR000631">
    <property type="entry name" value="CARKD"/>
</dbReference>
<dbReference type="PROSITE" id="PS01050">
    <property type="entry name" value="YJEF_C_2"/>
    <property type="match status" value="1"/>
</dbReference>
<evidence type="ECO:0000259" key="6">
    <source>
        <dbReference type="PROSITE" id="PS51383"/>
    </source>
</evidence>
<dbReference type="PANTHER" id="PTHR12592:SF0">
    <property type="entry name" value="ATP-DEPENDENT (S)-NAD(P)H-HYDRATE DEHYDRATASE"/>
    <property type="match status" value="1"/>
</dbReference>
<keyword evidence="5" id="KW-0456">Lyase</keyword>
<feature type="domain" description="YjeF C-terminal" evidence="6">
    <location>
        <begin position="8"/>
        <end position="281"/>
    </location>
</feature>
<dbReference type="InterPro" id="IPR029056">
    <property type="entry name" value="Ribokinase-like"/>
</dbReference>
<keyword evidence="1" id="KW-0547">Nucleotide-binding</keyword>
<gene>
    <name evidence="7" type="primary">nnr_27</name>
    <name evidence="7" type="ORF">SDC9_128600</name>
</gene>
<keyword evidence="2" id="KW-0067">ATP-binding</keyword>
<dbReference type="GO" id="GO:0110051">
    <property type="term" value="P:metabolite repair"/>
    <property type="evidence" value="ECO:0007669"/>
    <property type="project" value="TreeGrafter"/>
</dbReference>
<reference evidence="7" key="1">
    <citation type="submission" date="2019-08" db="EMBL/GenBank/DDBJ databases">
        <authorList>
            <person name="Kucharzyk K."/>
            <person name="Murdoch R.W."/>
            <person name="Higgins S."/>
            <person name="Loffler F."/>
        </authorList>
    </citation>
    <scope>NUCLEOTIDE SEQUENCE</scope>
</reference>
<dbReference type="AlphaFoldDB" id="A0A645CWP0"/>
<dbReference type="NCBIfam" id="TIGR00196">
    <property type="entry name" value="yjeF_cterm"/>
    <property type="match status" value="1"/>
</dbReference>
<keyword evidence="4" id="KW-0520">NAD</keyword>